<feature type="domain" description="DDE-1" evidence="1">
    <location>
        <begin position="16"/>
        <end position="87"/>
    </location>
</feature>
<comment type="caution">
    <text evidence="2">The sequence shown here is derived from an EMBL/GenBank/DDBJ whole genome shotgun (WGS) entry which is preliminary data.</text>
</comment>
<gene>
    <name evidence="2" type="ORF">O181_024574</name>
</gene>
<dbReference type="Proteomes" id="UP000765509">
    <property type="component" value="Unassembled WGS sequence"/>
</dbReference>
<protein>
    <recommendedName>
        <fullName evidence="1">DDE-1 domain-containing protein</fullName>
    </recommendedName>
</protein>
<dbReference type="InterPro" id="IPR004875">
    <property type="entry name" value="DDE_SF_endonuclease_dom"/>
</dbReference>
<accession>A0A9Q3CGH2</accession>
<organism evidence="2 3">
    <name type="scientific">Austropuccinia psidii MF-1</name>
    <dbReference type="NCBI Taxonomy" id="1389203"/>
    <lineage>
        <taxon>Eukaryota</taxon>
        <taxon>Fungi</taxon>
        <taxon>Dikarya</taxon>
        <taxon>Basidiomycota</taxon>
        <taxon>Pucciniomycotina</taxon>
        <taxon>Pucciniomycetes</taxon>
        <taxon>Pucciniales</taxon>
        <taxon>Sphaerophragmiaceae</taxon>
        <taxon>Austropuccinia</taxon>
    </lineage>
</organism>
<reference evidence="2" key="1">
    <citation type="submission" date="2021-03" db="EMBL/GenBank/DDBJ databases">
        <title>Draft genome sequence of rust myrtle Austropuccinia psidii MF-1, a brazilian biotype.</title>
        <authorList>
            <person name="Quecine M.C."/>
            <person name="Pachon D.M.R."/>
            <person name="Bonatelli M.L."/>
            <person name="Correr F.H."/>
            <person name="Franceschini L.M."/>
            <person name="Leite T.F."/>
            <person name="Margarido G.R.A."/>
            <person name="Almeida C.A."/>
            <person name="Ferrarezi J.A."/>
            <person name="Labate C.A."/>
        </authorList>
    </citation>
    <scope>NUCLEOTIDE SEQUENCE</scope>
    <source>
        <strain evidence="2">MF-1</strain>
    </source>
</reference>
<evidence type="ECO:0000259" key="1">
    <source>
        <dbReference type="Pfam" id="PF03184"/>
    </source>
</evidence>
<evidence type="ECO:0000313" key="2">
    <source>
        <dbReference type="EMBL" id="MBW0484859.1"/>
    </source>
</evidence>
<dbReference type="GO" id="GO:0003676">
    <property type="term" value="F:nucleic acid binding"/>
    <property type="evidence" value="ECO:0007669"/>
    <property type="project" value="InterPro"/>
</dbReference>
<proteinExistence type="predicted"/>
<dbReference type="Pfam" id="PF03184">
    <property type="entry name" value="DDE_1"/>
    <property type="match status" value="1"/>
</dbReference>
<dbReference type="AlphaFoldDB" id="A0A9Q3CGH2"/>
<name>A0A9Q3CGH2_9BASI</name>
<evidence type="ECO:0000313" key="3">
    <source>
        <dbReference type="Proteomes" id="UP000765509"/>
    </source>
</evidence>
<keyword evidence="3" id="KW-1185">Reference proteome</keyword>
<dbReference type="EMBL" id="AVOT02007881">
    <property type="protein sequence ID" value="MBW0484859.1"/>
    <property type="molecule type" value="Genomic_DNA"/>
</dbReference>
<sequence length="148" mass="16823">MLTITRGRTFENQADIFAPSLTSHIKSLEAGIIWFFKAQFRKHFILLAIHYFNSNIGINKIYNINLLSTMRLCQLAWNAITPAKINNFLDHTQIIPKLPTILKNFGSTNAEASLGQETDHLQEMDLIAPLSKKSISNVEMHQKKATIK</sequence>
<dbReference type="OrthoDB" id="162969at2759"/>